<proteinExistence type="predicted"/>
<dbReference type="EMBL" id="JACEIK010002095">
    <property type="protein sequence ID" value="MCD9559091.1"/>
    <property type="molecule type" value="Genomic_DNA"/>
</dbReference>
<evidence type="ECO:0000313" key="3">
    <source>
        <dbReference type="Proteomes" id="UP000823775"/>
    </source>
</evidence>
<reference evidence="2 3" key="1">
    <citation type="journal article" date="2021" name="BMC Genomics">
        <title>Datura genome reveals duplications of psychoactive alkaloid biosynthetic genes and high mutation rate following tissue culture.</title>
        <authorList>
            <person name="Rajewski A."/>
            <person name="Carter-House D."/>
            <person name="Stajich J."/>
            <person name="Litt A."/>
        </authorList>
    </citation>
    <scope>NUCLEOTIDE SEQUENCE [LARGE SCALE GENOMIC DNA]</scope>
    <source>
        <strain evidence="2">AR-01</strain>
    </source>
</reference>
<protein>
    <submittedName>
        <fullName evidence="2">Uncharacterized protein</fullName>
    </submittedName>
</protein>
<sequence>VQWVEEDVVNYRLRYDPKGLDVEKTKEPEAAVAEHYPLSKYSRALSRVKPGFEEPFDDDDPADDEQVRVDSDLESDANDGED</sequence>
<accession>A0ABS8UMI9</accession>
<evidence type="ECO:0000313" key="2">
    <source>
        <dbReference type="EMBL" id="MCD9559091.1"/>
    </source>
</evidence>
<dbReference type="Proteomes" id="UP000823775">
    <property type="component" value="Unassembled WGS sequence"/>
</dbReference>
<comment type="caution">
    <text evidence="2">The sequence shown here is derived from an EMBL/GenBank/DDBJ whole genome shotgun (WGS) entry which is preliminary data.</text>
</comment>
<feature type="non-terminal residue" evidence="2">
    <location>
        <position position="1"/>
    </location>
</feature>
<name>A0ABS8UMI9_DATST</name>
<keyword evidence="3" id="KW-1185">Reference proteome</keyword>
<feature type="compositionally biased region" description="Acidic residues" evidence="1">
    <location>
        <begin position="72"/>
        <end position="82"/>
    </location>
</feature>
<feature type="region of interest" description="Disordered" evidence="1">
    <location>
        <begin position="49"/>
        <end position="82"/>
    </location>
</feature>
<feature type="compositionally biased region" description="Acidic residues" evidence="1">
    <location>
        <begin position="54"/>
        <end position="64"/>
    </location>
</feature>
<gene>
    <name evidence="2" type="ORF">HAX54_016823</name>
</gene>
<evidence type="ECO:0000256" key="1">
    <source>
        <dbReference type="SAM" id="MobiDB-lite"/>
    </source>
</evidence>
<organism evidence="2 3">
    <name type="scientific">Datura stramonium</name>
    <name type="common">Jimsonweed</name>
    <name type="synonym">Common thornapple</name>
    <dbReference type="NCBI Taxonomy" id="4076"/>
    <lineage>
        <taxon>Eukaryota</taxon>
        <taxon>Viridiplantae</taxon>
        <taxon>Streptophyta</taxon>
        <taxon>Embryophyta</taxon>
        <taxon>Tracheophyta</taxon>
        <taxon>Spermatophyta</taxon>
        <taxon>Magnoliopsida</taxon>
        <taxon>eudicotyledons</taxon>
        <taxon>Gunneridae</taxon>
        <taxon>Pentapetalae</taxon>
        <taxon>asterids</taxon>
        <taxon>lamiids</taxon>
        <taxon>Solanales</taxon>
        <taxon>Solanaceae</taxon>
        <taxon>Solanoideae</taxon>
        <taxon>Datureae</taxon>
        <taxon>Datura</taxon>
    </lineage>
</organism>